<protein>
    <submittedName>
        <fullName evidence="5">Transcriptional regulator, HxlR family</fullName>
    </submittedName>
</protein>
<evidence type="ECO:0000313" key="5">
    <source>
        <dbReference type="EMBL" id="SHE65106.1"/>
    </source>
</evidence>
<evidence type="ECO:0000259" key="4">
    <source>
        <dbReference type="PROSITE" id="PS51118"/>
    </source>
</evidence>
<reference evidence="6" key="1">
    <citation type="submission" date="2016-11" db="EMBL/GenBank/DDBJ databases">
        <authorList>
            <person name="Varghese N."/>
            <person name="Submissions S."/>
        </authorList>
    </citation>
    <scope>NUCLEOTIDE SEQUENCE [LARGE SCALE GENOMIC DNA]</scope>
    <source>
        <strain evidence="6">DSM 27619</strain>
    </source>
</reference>
<proteinExistence type="predicted"/>
<keyword evidence="2" id="KW-0238">DNA-binding</keyword>
<feature type="domain" description="HTH hxlR-type" evidence="4">
    <location>
        <begin position="32"/>
        <end position="141"/>
    </location>
</feature>
<dbReference type="InterPro" id="IPR036390">
    <property type="entry name" value="WH_DNA-bd_sf"/>
</dbReference>
<dbReference type="SUPFAM" id="SSF46785">
    <property type="entry name" value="Winged helix' DNA-binding domain"/>
    <property type="match status" value="1"/>
</dbReference>
<dbReference type="PANTHER" id="PTHR33204">
    <property type="entry name" value="TRANSCRIPTIONAL REGULATOR, MARR FAMILY"/>
    <property type="match status" value="1"/>
</dbReference>
<dbReference type="AlphaFoldDB" id="A0A1M4V7Z3"/>
<keyword evidence="6" id="KW-1185">Reference proteome</keyword>
<organism evidence="5 6">
    <name type="scientific">Chryseobacterium arachidis</name>
    <dbReference type="NCBI Taxonomy" id="1416778"/>
    <lineage>
        <taxon>Bacteria</taxon>
        <taxon>Pseudomonadati</taxon>
        <taxon>Bacteroidota</taxon>
        <taxon>Flavobacteriia</taxon>
        <taxon>Flavobacteriales</taxon>
        <taxon>Weeksellaceae</taxon>
        <taxon>Chryseobacterium group</taxon>
        <taxon>Chryseobacterium</taxon>
    </lineage>
</organism>
<dbReference type="RefSeq" id="WP_378127938.1">
    <property type="nucleotide sequence ID" value="NZ_JBHRTU010000002.1"/>
</dbReference>
<dbReference type="InterPro" id="IPR002577">
    <property type="entry name" value="HTH_HxlR"/>
</dbReference>
<evidence type="ECO:0000256" key="1">
    <source>
        <dbReference type="ARBA" id="ARBA00023015"/>
    </source>
</evidence>
<dbReference type="STRING" id="1416778.SAMN05443633_101698"/>
<keyword evidence="1" id="KW-0805">Transcription regulation</keyword>
<dbReference type="PANTHER" id="PTHR33204:SF29">
    <property type="entry name" value="TRANSCRIPTIONAL REGULATOR"/>
    <property type="match status" value="1"/>
</dbReference>
<evidence type="ECO:0000256" key="3">
    <source>
        <dbReference type="ARBA" id="ARBA00023163"/>
    </source>
</evidence>
<dbReference type="InterPro" id="IPR036388">
    <property type="entry name" value="WH-like_DNA-bd_sf"/>
</dbReference>
<gene>
    <name evidence="5" type="ORF">SAMN05443633_101698</name>
</gene>
<dbReference type="Proteomes" id="UP000184518">
    <property type="component" value="Unassembled WGS sequence"/>
</dbReference>
<evidence type="ECO:0000313" key="6">
    <source>
        <dbReference type="Proteomes" id="UP000184518"/>
    </source>
</evidence>
<keyword evidence="3" id="KW-0804">Transcription</keyword>
<accession>A0A1M4V7Z3</accession>
<evidence type="ECO:0000256" key="2">
    <source>
        <dbReference type="ARBA" id="ARBA00023125"/>
    </source>
</evidence>
<dbReference type="Gene3D" id="1.10.10.10">
    <property type="entry name" value="Winged helix-like DNA-binding domain superfamily/Winged helix DNA-binding domain"/>
    <property type="match status" value="1"/>
</dbReference>
<name>A0A1M4V7Z3_9FLAO</name>
<dbReference type="GO" id="GO:0003677">
    <property type="term" value="F:DNA binding"/>
    <property type="evidence" value="ECO:0007669"/>
    <property type="project" value="UniProtKB-KW"/>
</dbReference>
<dbReference type="EMBL" id="FQUT01000001">
    <property type="protein sequence ID" value="SHE65106.1"/>
    <property type="molecule type" value="Genomic_DNA"/>
</dbReference>
<sequence length="144" mass="16691">MADTREQKMEVLNEGKICADNRIVKNKDMKECVKTTIDAQDIKALQDTIYVIGGKWKLPIIYSICNGNKRFSDIEKSIPTITKRMLSLNLKELEANKLITRKVDIDFPSIIEYEFTEYAKEYGALITDMIEWGKKHKRLITDKS</sequence>
<dbReference type="Pfam" id="PF01638">
    <property type="entry name" value="HxlR"/>
    <property type="match status" value="1"/>
</dbReference>
<dbReference type="PROSITE" id="PS51118">
    <property type="entry name" value="HTH_HXLR"/>
    <property type="match status" value="1"/>
</dbReference>